<dbReference type="PRINTS" id="PR00252">
    <property type="entry name" value="NRIONCHANNEL"/>
</dbReference>
<dbReference type="InterPro" id="IPR006029">
    <property type="entry name" value="Neurotrans-gated_channel_TM"/>
</dbReference>
<evidence type="ECO:0000256" key="4">
    <source>
        <dbReference type="ARBA" id="ARBA00023136"/>
    </source>
</evidence>
<dbReference type="AlphaFoldDB" id="A0A8S3RKW3"/>
<keyword evidence="5" id="KW-0407">Ion channel</keyword>
<dbReference type="EMBL" id="CAJPWZ010001120">
    <property type="protein sequence ID" value="CAG2208751.1"/>
    <property type="molecule type" value="Genomic_DNA"/>
</dbReference>
<dbReference type="OrthoDB" id="5975154at2759"/>
<reference evidence="8" key="1">
    <citation type="submission" date="2021-03" db="EMBL/GenBank/DDBJ databases">
        <authorList>
            <person name="Bekaert M."/>
        </authorList>
    </citation>
    <scope>NUCLEOTIDE SEQUENCE</scope>
</reference>
<comment type="subcellular location">
    <subcellularLocation>
        <location evidence="1">Membrane</location>
        <topology evidence="1">Multi-pass membrane protein</topology>
    </subcellularLocation>
</comment>
<keyword evidence="5" id="KW-0813">Transport</keyword>
<protein>
    <submittedName>
        <fullName evidence="8">CHRNA6</fullName>
    </submittedName>
</protein>
<keyword evidence="3 5" id="KW-1133">Transmembrane helix</keyword>
<dbReference type="InterPro" id="IPR038050">
    <property type="entry name" value="Neuro_actylchol_rec"/>
</dbReference>
<dbReference type="InterPro" id="IPR036719">
    <property type="entry name" value="Neuro-gated_channel_TM_sf"/>
</dbReference>
<dbReference type="SUPFAM" id="SSF63712">
    <property type="entry name" value="Nicotinic receptor ligand binding domain-like"/>
    <property type="match status" value="1"/>
</dbReference>
<organism evidence="8 9">
    <name type="scientific">Mytilus edulis</name>
    <name type="common">Blue mussel</name>
    <dbReference type="NCBI Taxonomy" id="6550"/>
    <lineage>
        <taxon>Eukaryota</taxon>
        <taxon>Metazoa</taxon>
        <taxon>Spiralia</taxon>
        <taxon>Lophotrochozoa</taxon>
        <taxon>Mollusca</taxon>
        <taxon>Bivalvia</taxon>
        <taxon>Autobranchia</taxon>
        <taxon>Pteriomorphia</taxon>
        <taxon>Mytilida</taxon>
        <taxon>Mytiloidea</taxon>
        <taxon>Mytilidae</taxon>
        <taxon>Mytilinae</taxon>
        <taxon>Mytilus</taxon>
    </lineage>
</organism>
<evidence type="ECO:0000259" key="7">
    <source>
        <dbReference type="Pfam" id="PF02932"/>
    </source>
</evidence>
<dbReference type="Gene3D" id="1.20.58.390">
    <property type="entry name" value="Neurotransmitter-gated ion-channel transmembrane domain"/>
    <property type="match status" value="1"/>
</dbReference>
<evidence type="ECO:0000256" key="5">
    <source>
        <dbReference type="RuleBase" id="RU000687"/>
    </source>
</evidence>
<dbReference type="InterPro" id="IPR006201">
    <property type="entry name" value="Neur_channel"/>
</dbReference>
<dbReference type="Gene3D" id="2.70.170.10">
    <property type="entry name" value="Neurotransmitter-gated ion-channel ligand-binding domain"/>
    <property type="match status" value="1"/>
</dbReference>
<name>A0A8S3RKW3_MYTED</name>
<dbReference type="InterPro" id="IPR018000">
    <property type="entry name" value="Neurotransmitter_ion_chnl_CS"/>
</dbReference>
<dbReference type="Proteomes" id="UP000683360">
    <property type="component" value="Unassembled WGS sequence"/>
</dbReference>
<evidence type="ECO:0000256" key="2">
    <source>
        <dbReference type="ARBA" id="ARBA00022692"/>
    </source>
</evidence>
<keyword evidence="2 5" id="KW-0812">Transmembrane</keyword>
<gene>
    <name evidence="8" type="ORF">MEDL_22926</name>
</gene>
<keyword evidence="5" id="KW-0406">Ion transport</keyword>
<accession>A0A8S3RKW3</accession>
<dbReference type="GO" id="GO:0004888">
    <property type="term" value="F:transmembrane signaling receptor activity"/>
    <property type="evidence" value="ECO:0007669"/>
    <property type="project" value="InterPro"/>
</dbReference>
<dbReference type="PROSITE" id="PS00236">
    <property type="entry name" value="NEUROTR_ION_CHANNEL"/>
    <property type="match status" value="1"/>
</dbReference>
<feature type="transmembrane region" description="Helical" evidence="5">
    <location>
        <begin position="210"/>
        <end position="232"/>
    </location>
</feature>
<feature type="transmembrane region" description="Helical" evidence="5">
    <location>
        <begin position="109"/>
        <end position="134"/>
    </location>
</feature>
<dbReference type="GO" id="GO:0016020">
    <property type="term" value="C:membrane"/>
    <property type="evidence" value="ECO:0007669"/>
    <property type="project" value="UniProtKB-SubCell"/>
</dbReference>
<feature type="domain" description="Neurotransmitter-gated ion-channel transmembrane" evidence="7">
    <location>
        <begin position="214"/>
        <end position="360"/>
    </location>
</feature>
<dbReference type="GO" id="GO:0005230">
    <property type="term" value="F:extracellular ligand-gated monoatomic ion channel activity"/>
    <property type="evidence" value="ECO:0007669"/>
    <property type="project" value="InterPro"/>
</dbReference>
<dbReference type="Pfam" id="PF02931">
    <property type="entry name" value="Neur_chan_LBD"/>
    <property type="match status" value="1"/>
</dbReference>
<evidence type="ECO:0000313" key="8">
    <source>
        <dbReference type="EMBL" id="CAG2208751.1"/>
    </source>
</evidence>
<evidence type="ECO:0000259" key="6">
    <source>
        <dbReference type="Pfam" id="PF02931"/>
    </source>
</evidence>
<dbReference type="PANTHER" id="PTHR18945">
    <property type="entry name" value="NEUROTRANSMITTER GATED ION CHANNEL"/>
    <property type="match status" value="1"/>
</dbReference>
<evidence type="ECO:0000256" key="3">
    <source>
        <dbReference type="ARBA" id="ARBA00022989"/>
    </source>
</evidence>
<comment type="caution">
    <text evidence="8">The sequence shown here is derived from an EMBL/GenBank/DDBJ whole genome shotgun (WGS) entry which is preliminary data.</text>
</comment>
<proteinExistence type="inferred from homology"/>
<comment type="similarity">
    <text evidence="5">Belongs to the ligand-gated ion channel (TC 1.A.9) family.</text>
</comment>
<feature type="transmembrane region" description="Helical" evidence="5">
    <location>
        <begin position="403"/>
        <end position="427"/>
    </location>
</feature>
<feature type="transmembrane region" description="Helical" evidence="5">
    <location>
        <begin position="269"/>
        <end position="295"/>
    </location>
</feature>
<keyword evidence="4 5" id="KW-0472">Membrane</keyword>
<dbReference type="CDD" id="cd18989">
    <property type="entry name" value="LGIC_ECD_cation"/>
    <property type="match status" value="1"/>
</dbReference>
<sequence length="433" mass="49358">MDAENNLHTVLFNQSRYNKRIRPGNPVTVSARYNLQYLNSVNVKSQTMSTTGWFNLFWFDSRLEWEPSSYGGIEDIYVSEDLVWHPNLIVLNSILELEKNFGAERIIRIFYFGVLRWEPIAILSTSCVMVVAFFPFDVQRCYIELASLDLPSTAVNLTFLHTPINKGVHTPQGDWELKRTEHRSTGLMAGSVKYSLLKFGLVVKRLPGHYFMIVIFPNIITAVLSFATFFLPLKSGVRIGYILTVVLALVVLLTLFADTLPSSSKYPSVLVVLFTITLGMAFLLVIITIYVMGLYNKPKHNIAPKWMHSMVRKIRKFKLKLKCRARTVNPLEQHKSIEDGRPTEEIDSVEKCKPLKAEGDEPCTALKPDSVKKCRPLKPDSIEECTPLKPFSNKELAEFFDSFLFIAYTTLYIVLLAGIPIVATIWYKLANEK</sequence>
<evidence type="ECO:0000313" key="9">
    <source>
        <dbReference type="Proteomes" id="UP000683360"/>
    </source>
</evidence>
<keyword evidence="9" id="KW-1185">Reference proteome</keyword>
<feature type="transmembrane region" description="Helical" evidence="5">
    <location>
        <begin position="239"/>
        <end position="257"/>
    </location>
</feature>
<dbReference type="InterPro" id="IPR036734">
    <property type="entry name" value="Neur_chan_lig-bd_sf"/>
</dbReference>
<dbReference type="SUPFAM" id="SSF90112">
    <property type="entry name" value="Neurotransmitter-gated ion-channel transmembrane pore"/>
    <property type="match status" value="1"/>
</dbReference>
<dbReference type="InterPro" id="IPR006202">
    <property type="entry name" value="Neur_chan_lig-bd"/>
</dbReference>
<dbReference type="Pfam" id="PF02932">
    <property type="entry name" value="Neur_chan_memb"/>
    <property type="match status" value="1"/>
</dbReference>
<evidence type="ECO:0000256" key="1">
    <source>
        <dbReference type="ARBA" id="ARBA00004141"/>
    </source>
</evidence>
<feature type="domain" description="Neurotransmitter-gated ion-channel ligand-binding" evidence="6">
    <location>
        <begin position="7"/>
        <end position="206"/>
    </location>
</feature>